<name>A0A067MZD1_BOTB1</name>
<proteinExistence type="predicted"/>
<sequence length="92" mass="10612">MFSSPLFFCLRLYQGFWLSSRVRCDGLPGVLQLKQVVVCFVLSRKIGPSYCPRWAHKATHIMLISRNTLRKGKERPHASLQAHCVRTYPSYA</sequence>
<protein>
    <submittedName>
        <fullName evidence="1">Uncharacterized protein</fullName>
    </submittedName>
</protein>
<keyword evidence="2" id="KW-1185">Reference proteome</keyword>
<dbReference type="HOGENOM" id="CLU_2412977_0_0_1"/>
<dbReference type="EMBL" id="KL198017">
    <property type="protein sequence ID" value="KDQ21113.1"/>
    <property type="molecule type" value="Genomic_DNA"/>
</dbReference>
<evidence type="ECO:0000313" key="1">
    <source>
        <dbReference type="EMBL" id="KDQ21113.1"/>
    </source>
</evidence>
<accession>A0A067MZD1</accession>
<dbReference type="InParanoid" id="A0A067MZD1"/>
<evidence type="ECO:0000313" key="2">
    <source>
        <dbReference type="Proteomes" id="UP000027195"/>
    </source>
</evidence>
<organism evidence="1 2">
    <name type="scientific">Botryobasidium botryosum (strain FD-172 SS1)</name>
    <dbReference type="NCBI Taxonomy" id="930990"/>
    <lineage>
        <taxon>Eukaryota</taxon>
        <taxon>Fungi</taxon>
        <taxon>Dikarya</taxon>
        <taxon>Basidiomycota</taxon>
        <taxon>Agaricomycotina</taxon>
        <taxon>Agaricomycetes</taxon>
        <taxon>Cantharellales</taxon>
        <taxon>Botryobasidiaceae</taxon>
        <taxon>Botryobasidium</taxon>
    </lineage>
</organism>
<dbReference type="AlphaFoldDB" id="A0A067MZD1"/>
<gene>
    <name evidence="1" type="ORF">BOTBODRAFT_328868</name>
</gene>
<reference evidence="2" key="1">
    <citation type="journal article" date="2014" name="Proc. Natl. Acad. Sci. U.S.A.">
        <title>Extensive sampling of basidiomycete genomes demonstrates inadequacy of the white-rot/brown-rot paradigm for wood decay fungi.</title>
        <authorList>
            <person name="Riley R."/>
            <person name="Salamov A.A."/>
            <person name="Brown D.W."/>
            <person name="Nagy L.G."/>
            <person name="Floudas D."/>
            <person name="Held B.W."/>
            <person name="Levasseur A."/>
            <person name="Lombard V."/>
            <person name="Morin E."/>
            <person name="Otillar R."/>
            <person name="Lindquist E.A."/>
            <person name="Sun H."/>
            <person name="LaButti K.M."/>
            <person name="Schmutz J."/>
            <person name="Jabbour D."/>
            <person name="Luo H."/>
            <person name="Baker S.E."/>
            <person name="Pisabarro A.G."/>
            <person name="Walton J.D."/>
            <person name="Blanchette R.A."/>
            <person name="Henrissat B."/>
            <person name="Martin F."/>
            <person name="Cullen D."/>
            <person name="Hibbett D.S."/>
            <person name="Grigoriev I.V."/>
        </authorList>
    </citation>
    <scope>NUCLEOTIDE SEQUENCE [LARGE SCALE GENOMIC DNA]</scope>
    <source>
        <strain evidence="2">FD-172 SS1</strain>
    </source>
</reference>
<dbReference type="Proteomes" id="UP000027195">
    <property type="component" value="Unassembled WGS sequence"/>
</dbReference>